<dbReference type="InterPro" id="IPR036694">
    <property type="entry name" value="Dodecin-like_sf"/>
</dbReference>
<reference evidence="2" key="1">
    <citation type="submission" date="2016-10" db="EMBL/GenBank/DDBJ databases">
        <authorList>
            <person name="Varghese N."/>
            <person name="Submissions S."/>
        </authorList>
    </citation>
    <scope>NUCLEOTIDE SEQUENCE [LARGE SCALE GENOMIC DNA]</scope>
    <source>
        <strain evidence="2">CGMCC 1.11022</strain>
    </source>
</reference>
<dbReference type="Proteomes" id="UP000198894">
    <property type="component" value="Unassembled WGS sequence"/>
</dbReference>
<name>A0A1G8Y052_9HYPH</name>
<dbReference type="Pfam" id="PF07311">
    <property type="entry name" value="Dodecin"/>
    <property type="match status" value="1"/>
</dbReference>
<dbReference type="Gene3D" id="3.30.1660.10">
    <property type="entry name" value="Flavin-binding protein dodecin"/>
    <property type="match status" value="1"/>
</dbReference>
<accession>A0A1G8Y052</accession>
<evidence type="ECO:0008006" key="3">
    <source>
        <dbReference type="Google" id="ProtNLM"/>
    </source>
</evidence>
<protein>
    <recommendedName>
        <fullName evidence="3">Flavin-binding protein dodecin</fullName>
    </recommendedName>
</protein>
<dbReference type="SUPFAM" id="SSF89807">
    <property type="entry name" value="Dodecin-like"/>
    <property type="match status" value="1"/>
</dbReference>
<organism evidence="1 2">
    <name type="scientific">Mesorhizobium muleiense</name>
    <dbReference type="NCBI Taxonomy" id="1004279"/>
    <lineage>
        <taxon>Bacteria</taxon>
        <taxon>Pseudomonadati</taxon>
        <taxon>Pseudomonadota</taxon>
        <taxon>Alphaproteobacteria</taxon>
        <taxon>Hyphomicrobiales</taxon>
        <taxon>Phyllobacteriaceae</taxon>
        <taxon>Mesorhizobium</taxon>
    </lineage>
</organism>
<dbReference type="EMBL" id="FNEE01000010">
    <property type="protein sequence ID" value="SDJ95824.1"/>
    <property type="molecule type" value="Genomic_DNA"/>
</dbReference>
<keyword evidence="2" id="KW-1185">Reference proteome</keyword>
<dbReference type="AlphaFoldDB" id="A0A1G8Y052"/>
<dbReference type="InterPro" id="IPR009923">
    <property type="entry name" value="Dodecin"/>
</dbReference>
<gene>
    <name evidence="1" type="ORF">SAMN05428953_110100</name>
</gene>
<evidence type="ECO:0000313" key="2">
    <source>
        <dbReference type="Proteomes" id="UP000198894"/>
    </source>
</evidence>
<sequence>MDERHIYKVVELVGSSGESIDDAIRVAIARAGKTLRNLRWFEVTQTRGHVENGEVRHFQVTLKAGFTLDDGEGD</sequence>
<proteinExistence type="predicted"/>
<dbReference type="InterPro" id="IPR050049">
    <property type="entry name" value="Dodecin_bact"/>
</dbReference>
<dbReference type="PANTHER" id="PTHR39324">
    <property type="entry name" value="CALCIUM DODECIN"/>
    <property type="match status" value="1"/>
</dbReference>
<dbReference type="PANTHER" id="PTHR39324:SF1">
    <property type="entry name" value="CALCIUM DODECIN"/>
    <property type="match status" value="1"/>
</dbReference>
<dbReference type="RefSeq" id="WP_091595669.1">
    <property type="nucleotide sequence ID" value="NZ_FNEE01000010.1"/>
</dbReference>
<evidence type="ECO:0000313" key="1">
    <source>
        <dbReference type="EMBL" id="SDJ95824.1"/>
    </source>
</evidence>
<dbReference type="NCBIfam" id="NF043052">
    <property type="entry name" value="DodecBact"/>
    <property type="match status" value="1"/>
</dbReference>
<dbReference type="InterPro" id="IPR025543">
    <property type="entry name" value="Dodecin-like"/>
</dbReference>